<dbReference type="PANTHER" id="PTHR30483">
    <property type="entry name" value="LEUCINE-SPECIFIC-BINDING PROTEIN"/>
    <property type="match status" value="1"/>
</dbReference>
<evidence type="ECO:0000313" key="6">
    <source>
        <dbReference type="EMBL" id="AEF96128.1"/>
    </source>
</evidence>
<gene>
    <name evidence="6" type="ordered locus">Metig_0574</name>
</gene>
<keyword evidence="7" id="KW-1185">Reference proteome</keyword>
<evidence type="ECO:0000313" key="7">
    <source>
        <dbReference type="Proteomes" id="UP000009227"/>
    </source>
</evidence>
<evidence type="ECO:0000256" key="3">
    <source>
        <dbReference type="ARBA" id="ARBA00022989"/>
    </source>
</evidence>
<evidence type="ECO:0000259" key="5">
    <source>
        <dbReference type="Pfam" id="PF01094"/>
    </source>
</evidence>
<dbReference type="EMBL" id="CP002737">
    <property type="protein sequence ID" value="AEF96128.1"/>
    <property type="molecule type" value="Genomic_DNA"/>
</dbReference>
<dbReference type="AlphaFoldDB" id="F6BC47"/>
<dbReference type="SUPFAM" id="SSF53822">
    <property type="entry name" value="Periplasmic binding protein-like I"/>
    <property type="match status" value="1"/>
</dbReference>
<organism evidence="7">
    <name type="scientific">Methanotorris igneus (strain DSM 5666 / JCM 11834 / Kol 5)</name>
    <dbReference type="NCBI Taxonomy" id="880724"/>
    <lineage>
        <taxon>Archaea</taxon>
        <taxon>Methanobacteriati</taxon>
        <taxon>Methanobacteriota</taxon>
        <taxon>Methanomada group</taxon>
        <taxon>Methanococci</taxon>
        <taxon>Methanococcales</taxon>
        <taxon>Methanocaldococcaceae</taxon>
        <taxon>Methanotorris</taxon>
    </lineage>
</organism>
<dbReference type="PROSITE" id="PS51257">
    <property type="entry name" value="PROKAR_LIPOPROTEIN"/>
    <property type="match status" value="1"/>
</dbReference>
<dbReference type="HOGENOM" id="CLU_027128_5_1_2"/>
<evidence type="ECO:0000256" key="4">
    <source>
        <dbReference type="ARBA" id="ARBA00023136"/>
    </source>
</evidence>
<dbReference type="Pfam" id="PF01094">
    <property type="entry name" value="ANF_receptor"/>
    <property type="match status" value="1"/>
</dbReference>
<reference evidence="6 7" key="1">
    <citation type="submission" date="2011-05" db="EMBL/GenBank/DDBJ databases">
        <title>Complete sequence of Methanotorris igneus Kol 5.</title>
        <authorList>
            <consortium name="US DOE Joint Genome Institute"/>
            <person name="Lucas S."/>
            <person name="Han J."/>
            <person name="Lapidus A."/>
            <person name="Cheng J.-F."/>
            <person name="Goodwin L."/>
            <person name="Pitluck S."/>
            <person name="Peters L."/>
            <person name="Mikhailova N."/>
            <person name="Chertkov O."/>
            <person name="Han C."/>
            <person name="Tapia R."/>
            <person name="Land M."/>
            <person name="Hauser L."/>
            <person name="Kyrpides N."/>
            <person name="Ivanova N."/>
            <person name="Pagani I."/>
            <person name="Sieprawska-Lupa M."/>
            <person name="Whitman W."/>
            <person name="Woyke T."/>
        </authorList>
    </citation>
    <scope>NUCLEOTIDE SEQUENCE [LARGE SCALE GENOMIC DNA]</scope>
    <source>
        <strain evidence="7">DSM 5666 / JCM 11834 / Kol 5</strain>
    </source>
</reference>
<keyword evidence="2" id="KW-0812">Transmembrane</keyword>
<dbReference type="PANTHER" id="PTHR30483:SF40">
    <property type="entry name" value="HISTIDINE KINASE"/>
    <property type="match status" value="1"/>
</dbReference>
<name>F6BC47_METIK</name>
<feature type="domain" description="Receptor ligand binding region" evidence="5">
    <location>
        <begin position="56"/>
        <end position="404"/>
    </location>
</feature>
<dbReference type="OrthoDB" id="21336at2157"/>
<dbReference type="GeneID" id="10643412"/>
<protein>
    <submittedName>
        <fullName evidence="6">Extracellular ligand-binding receptor</fullName>
    </submittedName>
</protein>
<keyword evidence="3" id="KW-1133">Transmembrane helix</keyword>
<keyword evidence="6" id="KW-0675">Receptor</keyword>
<keyword evidence="4" id="KW-0472">Membrane</keyword>
<evidence type="ECO:0000256" key="1">
    <source>
        <dbReference type="ARBA" id="ARBA00004370"/>
    </source>
</evidence>
<evidence type="ECO:0000256" key="2">
    <source>
        <dbReference type="ARBA" id="ARBA00022692"/>
    </source>
</evidence>
<dbReference type="STRING" id="880724.Metig_0574"/>
<dbReference type="GO" id="GO:0016020">
    <property type="term" value="C:membrane"/>
    <property type="evidence" value="ECO:0007669"/>
    <property type="project" value="UniProtKB-SubCell"/>
</dbReference>
<dbReference type="KEGG" id="mig:Metig_0574"/>
<dbReference type="InterPro" id="IPR051010">
    <property type="entry name" value="BCAA_transport"/>
</dbReference>
<dbReference type="CDD" id="cd06346">
    <property type="entry name" value="PBP1_ABC_ligand_binding-like"/>
    <property type="match status" value="1"/>
</dbReference>
<dbReference type="RefSeq" id="WP_013798735.1">
    <property type="nucleotide sequence ID" value="NC_015562.1"/>
</dbReference>
<dbReference type="InterPro" id="IPR001828">
    <property type="entry name" value="ANF_lig-bd_rcpt"/>
</dbReference>
<dbReference type="Proteomes" id="UP000009227">
    <property type="component" value="Chromosome"/>
</dbReference>
<proteinExistence type="predicted"/>
<dbReference type="InterPro" id="IPR028082">
    <property type="entry name" value="Peripla_BP_I"/>
</dbReference>
<sequence>MWKKLLTLIFAVTIITAFSGCTNKTQETGTEASNIIKIGVLTDLSGDLSSDGKIVRNCIELAKEDVNNYFKEKGLPYQLEIYVEDTKCDPKLALEKLQVLKGKGVNVVIGPLSSSEVRNLASYATSNKIVIISPSSTAYPTFIGFAKPEDKKYIFRFVANDFFQSKAIKDEIKALGFKSVAMIYRGDAWGKGLHDATKENLEKEGIKVVEDIEYPTNPTPADWSPYIDKLEGAIRSAVDKHGKDKVAVVAIGFDELGSLLSQIEDDSILLQVTWVGSDGSAGSDKIIEQAKDKAAKVGLYSTLYHAESEEAEKIKEKYKAKFGGEVEQYGLIAYDATWVAGLAYAEVLKEKGSYDPDLMVEKIKEVLEKYNNGEFGVKPVTGDLKLNEWNDRASGDYAIYKVTEDGWKVVGIWKSSTGQVEWIE</sequence>
<dbReference type="Gene3D" id="3.40.50.2300">
    <property type="match status" value="2"/>
</dbReference>
<accession>F6BC47</accession>
<comment type="subcellular location">
    <subcellularLocation>
        <location evidence="1">Membrane</location>
    </subcellularLocation>
</comment>